<sequence>MFTVSIGSACGGIFFHLISENWFAKSNYKFLINAACALVFLVGFWLSLVFGLAQVGLWD</sequence>
<keyword evidence="1" id="KW-0812">Transmembrane</keyword>
<dbReference type="Proteomes" id="UP000615593">
    <property type="component" value="Unassembled WGS sequence"/>
</dbReference>
<organism evidence="2 3">
    <name type="scientific">Mesonia mobilis</name>
    <dbReference type="NCBI Taxonomy" id="369791"/>
    <lineage>
        <taxon>Bacteria</taxon>
        <taxon>Pseudomonadati</taxon>
        <taxon>Bacteroidota</taxon>
        <taxon>Flavobacteriia</taxon>
        <taxon>Flavobacteriales</taxon>
        <taxon>Flavobacteriaceae</taxon>
        <taxon>Mesonia</taxon>
    </lineage>
</organism>
<evidence type="ECO:0008006" key="4">
    <source>
        <dbReference type="Google" id="ProtNLM"/>
    </source>
</evidence>
<name>A0ABQ3BLP4_9FLAO</name>
<reference evidence="3" key="1">
    <citation type="journal article" date="2019" name="Int. J. Syst. Evol. Microbiol.">
        <title>The Global Catalogue of Microorganisms (GCM) 10K type strain sequencing project: providing services to taxonomists for standard genome sequencing and annotation.</title>
        <authorList>
            <consortium name="The Broad Institute Genomics Platform"/>
            <consortium name="The Broad Institute Genome Sequencing Center for Infectious Disease"/>
            <person name="Wu L."/>
            <person name="Ma J."/>
        </authorList>
    </citation>
    <scope>NUCLEOTIDE SEQUENCE [LARGE SCALE GENOMIC DNA]</scope>
    <source>
        <strain evidence="3">KCTC 12708</strain>
    </source>
</reference>
<dbReference type="EMBL" id="BMWY01000001">
    <property type="protein sequence ID" value="GGZ47467.1"/>
    <property type="molecule type" value="Genomic_DNA"/>
</dbReference>
<evidence type="ECO:0000313" key="3">
    <source>
        <dbReference type="Proteomes" id="UP000615593"/>
    </source>
</evidence>
<keyword evidence="1" id="KW-0472">Membrane</keyword>
<keyword evidence="3" id="KW-1185">Reference proteome</keyword>
<keyword evidence="1" id="KW-1133">Transmembrane helix</keyword>
<protein>
    <recommendedName>
        <fullName evidence="4">Fluoride ion transporter CrcB</fullName>
    </recommendedName>
</protein>
<gene>
    <name evidence="2" type="ORF">GCM10008088_06320</name>
</gene>
<comment type="caution">
    <text evidence="2">The sequence shown here is derived from an EMBL/GenBank/DDBJ whole genome shotgun (WGS) entry which is preliminary data.</text>
</comment>
<evidence type="ECO:0000256" key="1">
    <source>
        <dbReference type="SAM" id="Phobius"/>
    </source>
</evidence>
<accession>A0ABQ3BLP4</accession>
<feature type="transmembrane region" description="Helical" evidence="1">
    <location>
        <begin position="30"/>
        <end position="53"/>
    </location>
</feature>
<proteinExistence type="predicted"/>
<feature type="transmembrane region" description="Helical" evidence="1">
    <location>
        <begin position="6"/>
        <end position="23"/>
    </location>
</feature>
<evidence type="ECO:0000313" key="2">
    <source>
        <dbReference type="EMBL" id="GGZ47467.1"/>
    </source>
</evidence>